<keyword evidence="6" id="KW-1185">Reference proteome</keyword>
<dbReference type="AlphaFoldDB" id="A0A239J613"/>
<dbReference type="InterPro" id="IPR016039">
    <property type="entry name" value="Thiolase-like"/>
</dbReference>
<name>A0A239J613_9FIRM</name>
<accession>A0A239J613</accession>
<dbReference type="Pfam" id="PF08541">
    <property type="entry name" value="ACP_syn_III_C"/>
    <property type="match status" value="1"/>
</dbReference>
<dbReference type="CDD" id="cd00830">
    <property type="entry name" value="KAS_III"/>
    <property type="match status" value="1"/>
</dbReference>
<dbReference type="GO" id="GO:0004315">
    <property type="term" value="F:3-oxoacyl-[acyl-carrier-protein] synthase activity"/>
    <property type="evidence" value="ECO:0007669"/>
    <property type="project" value="InterPro"/>
</dbReference>
<organism evidence="5 6">
    <name type="scientific">Anaerovirgula multivorans</name>
    <dbReference type="NCBI Taxonomy" id="312168"/>
    <lineage>
        <taxon>Bacteria</taxon>
        <taxon>Bacillati</taxon>
        <taxon>Bacillota</taxon>
        <taxon>Clostridia</taxon>
        <taxon>Peptostreptococcales</taxon>
        <taxon>Natronincolaceae</taxon>
        <taxon>Anaerovirgula</taxon>
    </lineage>
</organism>
<proteinExistence type="predicted"/>
<keyword evidence="2" id="KW-0012">Acyltransferase</keyword>
<evidence type="ECO:0000259" key="4">
    <source>
        <dbReference type="Pfam" id="PF08545"/>
    </source>
</evidence>
<dbReference type="InterPro" id="IPR013751">
    <property type="entry name" value="ACP_syn_III_N"/>
</dbReference>
<evidence type="ECO:0000313" key="5">
    <source>
        <dbReference type="EMBL" id="SNT01297.1"/>
    </source>
</evidence>
<dbReference type="Pfam" id="PF08545">
    <property type="entry name" value="ACP_syn_III"/>
    <property type="match status" value="1"/>
</dbReference>
<dbReference type="Gene3D" id="3.40.47.10">
    <property type="match status" value="1"/>
</dbReference>
<dbReference type="PANTHER" id="PTHR34069">
    <property type="entry name" value="3-OXOACYL-[ACYL-CARRIER-PROTEIN] SYNTHASE 3"/>
    <property type="match status" value="1"/>
</dbReference>
<protein>
    <submittedName>
        <fullName evidence="5">3-oxoacyl-[acyl-carrier-protein] synthase-3</fullName>
    </submittedName>
</protein>
<reference evidence="5 6" key="1">
    <citation type="submission" date="2017-06" db="EMBL/GenBank/DDBJ databases">
        <authorList>
            <person name="Kim H.J."/>
            <person name="Triplett B.A."/>
        </authorList>
    </citation>
    <scope>NUCLEOTIDE SEQUENCE [LARGE SCALE GENOMIC DNA]</scope>
    <source>
        <strain evidence="5 6">SCA</strain>
    </source>
</reference>
<evidence type="ECO:0000256" key="1">
    <source>
        <dbReference type="ARBA" id="ARBA00022679"/>
    </source>
</evidence>
<dbReference type="GO" id="GO:0006633">
    <property type="term" value="P:fatty acid biosynthetic process"/>
    <property type="evidence" value="ECO:0007669"/>
    <property type="project" value="InterPro"/>
</dbReference>
<feature type="domain" description="Beta-ketoacyl-[acyl-carrier-protein] synthase III N-terminal" evidence="4">
    <location>
        <begin position="111"/>
        <end position="189"/>
    </location>
</feature>
<evidence type="ECO:0000313" key="6">
    <source>
        <dbReference type="Proteomes" id="UP000198304"/>
    </source>
</evidence>
<dbReference type="GO" id="GO:0044550">
    <property type="term" value="P:secondary metabolite biosynthetic process"/>
    <property type="evidence" value="ECO:0007669"/>
    <property type="project" value="TreeGrafter"/>
</dbReference>
<dbReference type="EMBL" id="FZOJ01000033">
    <property type="protein sequence ID" value="SNT01297.1"/>
    <property type="molecule type" value="Genomic_DNA"/>
</dbReference>
<gene>
    <name evidence="5" type="ORF">SAMN05446037_103338</name>
</gene>
<feature type="domain" description="Beta-ketoacyl-[acyl-carrier-protein] synthase III C-terminal" evidence="3">
    <location>
        <begin position="242"/>
        <end position="331"/>
    </location>
</feature>
<dbReference type="SUPFAM" id="SSF53901">
    <property type="entry name" value="Thiolase-like"/>
    <property type="match status" value="1"/>
</dbReference>
<dbReference type="PANTHER" id="PTHR34069:SF2">
    <property type="entry name" value="BETA-KETOACYL-[ACYL-CARRIER-PROTEIN] SYNTHASE III"/>
    <property type="match status" value="1"/>
</dbReference>
<dbReference type="Proteomes" id="UP000198304">
    <property type="component" value="Unassembled WGS sequence"/>
</dbReference>
<evidence type="ECO:0000259" key="3">
    <source>
        <dbReference type="Pfam" id="PF08541"/>
    </source>
</evidence>
<keyword evidence="1" id="KW-0808">Transferase</keyword>
<dbReference type="InterPro" id="IPR013747">
    <property type="entry name" value="ACP_syn_III_C"/>
</dbReference>
<sequence>MKQIESVGIQGVGYYVPDQVITNEDVERLTSVPAEKVKLILSVDERRWVNDDEALSDIAVKAGEAALKDAGVSPEEIGLLILGTGSSDFYCPPSGCQVQHRLGLKNAMLLNINQACATPIFCLSTAARFVADGTYKKALVICGDISSRFLNFSENLLAGALGDAASAVVLGKLKDGYKGFLSEHFDADGEHFDASGLFAFGSRIPREEFGEGKPYPIVKNEKMNFLIPEIINWFRGSFDICLERAGLTKDDLDFVAPHPAAIPQIYMQLDSAGISYDKNLIVTDKIGHSGGGSMFIILHEAREVGMIKPGSKIFCFGNGAGFNWGGILFRWCDSSEFAN</sequence>
<evidence type="ECO:0000256" key="2">
    <source>
        <dbReference type="ARBA" id="ARBA00023315"/>
    </source>
</evidence>